<dbReference type="AlphaFoldDB" id="A0A5C4L968"/>
<reference evidence="5 6" key="1">
    <citation type="submission" date="2019-06" db="EMBL/GenBank/DDBJ databases">
        <title>Genome of Methylobacterium sp. 17Sr1-39.</title>
        <authorList>
            <person name="Seo T."/>
        </authorList>
    </citation>
    <scope>NUCLEOTIDE SEQUENCE [LARGE SCALE GENOMIC DNA]</scope>
    <source>
        <strain evidence="5 6">17Sr1-39</strain>
    </source>
</reference>
<evidence type="ECO:0000313" key="5">
    <source>
        <dbReference type="EMBL" id="TNC08381.1"/>
    </source>
</evidence>
<evidence type="ECO:0000256" key="1">
    <source>
        <dbReference type="ARBA" id="ARBA00003871"/>
    </source>
</evidence>
<comment type="function">
    <text evidence="1">Hydrolyzes indole-3-acetamide (IAM) into indole-3-acetic acid (IAA).</text>
</comment>
<evidence type="ECO:0000313" key="6">
    <source>
        <dbReference type="Proteomes" id="UP000305267"/>
    </source>
</evidence>
<dbReference type="PROSITE" id="PS00571">
    <property type="entry name" value="AMIDASES"/>
    <property type="match status" value="1"/>
</dbReference>
<evidence type="ECO:0000259" key="4">
    <source>
        <dbReference type="Pfam" id="PF01425"/>
    </source>
</evidence>
<dbReference type="InterPro" id="IPR036928">
    <property type="entry name" value="AS_sf"/>
</dbReference>
<dbReference type="PANTHER" id="PTHR11895">
    <property type="entry name" value="TRANSAMIDASE"/>
    <property type="match status" value="1"/>
</dbReference>
<comment type="similarity">
    <text evidence="2">Belongs to the amidase family.</text>
</comment>
<sequence length="396" mass="40309">MALHLCAPLALGGAGPVVAIKDVIDVAGHPTRAGSRALADSAPAARHAAVVEALLAADCRIVGKLRMHELAFGVTGINAWAGTPPNPDFPDCVPGGSSSGSATVVAAGLVDFSLGTDTGGSIRIPAACCGVVGLKPSFGRLSRRGLTPAESSLDCVGPLGRSVAAIIQAMAILDPTFVPAAAPARLRLGWVEGGASPPVAAQVRSAFDSCLDSCLDSCGAEIVPVSLPGLEAAYEAGLTIMNAEMARSFGHLLESGRLGPDIETRLRHSLSIQPEQVAAAEAVRLRFRAEVDRALAGCDALALPTLPDLPLTLDRADDAKAARESTRLVRPFNLSGHPALSLPVRGAAAGPVGLQLVGPTNGDADLCAVAARIEAALRDAQAGSEPCRIRASRRGE</sequence>
<protein>
    <recommendedName>
        <fullName evidence="3">Indoleacetamide hydrolase</fullName>
    </recommendedName>
</protein>
<keyword evidence="6" id="KW-1185">Reference proteome</keyword>
<proteinExistence type="inferred from homology"/>
<dbReference type="PANTHER" id="PTHR11895:SF7">
    <property type="entry name" value="GLUTAMYL-TRNA(GLN) AMIDOTRANSFERASE SUBUNIT A, MITOCHONDRIAL"/>
    <property type="match status" value="1"/>
</dbReference>
<dbReference type="Proteomes" id="UP000305267">
    <property type="component" value="Unassembled WGS sequence"/>
</dbReference>
<dbReference type="EMBL" id="VDDA01000024">
    <property type="protein sequence ID" value="TNC08381.1"/>
    <property type="molecule type" value="Genomic_DNA"/>
</dbReference>
<comment type="caution">
    <text evidence="5">The sequence shown here is derived from an EMBL/GenBank/DDBJ whole genome shotgun (WGS) entry which is preliminary data.</text>
</comment>
<dbReference type="InterPro" id="IPR020556">
    <property type="entry name" value="Amidase_CS"/>
</dbReference>
<evidence type="ECO:0000256" key="3">
    <source>
        <dbReference type="ARBA" id="ARBA00021874"/>
    </source>
</evidence>
<dbReference type="GO" id="GO:0003824">
    <property type="term" value="F:catalytic activity"/>
    <property type="evidence" value="ECO:0007669"/>
    <property type="project" value="InterPro"/>
</dbReference>
<dbReference type="Pfam" id="PF01425">
    <property type="entry name" value="Amidase"/>
    <property type="match status" value="1"/>
</dbReference>
<evidence type="ECO:0000256" key="2">
    <source>
        <dbReference type="ARBA" id="ARBA00009199"/>
    </source>
</evidence>
<organism evidence="5 6">
    <name type="scientific">Methylobacterium terricola</name>
    <dbReference type="NCBI Taxonomy" id="2583531"/>
    <lineage>
        <taxon>Bacteria</taxon>
        <taxon>Pseudomonadati</taxon>
        <taxon>Pseudomonadota</taxon>
        <taxon>Alphaproteobacteria</taxon>
        <taxon>Hyphomicrobiales</taxon>
        <taxon>Methylobacteriaceae</taxon>
        <taxon>Methylobacterium</taxon>
    </lineage>
</organism>
<gene>
    <name evidence="5" type="ORF">FF100_29545</name>
</gene>
<dbReference type="InterPro" id="IPR000120">
    <property type="entry name" value="Amidase"/>
</dbReference>
<name>A0A5C4L968_9HYPH</name>
<dbReference type="OrthoDB" id="9777859at2"/>
<feature type="domain" description="Amidase" evidence="4">
    <location>
        <begin position="15"/>
        <end position="367"/>
    </location>
</feature>
<dbReference type="Gene3D" id="3.90.1300.10">
    <property type="entry name" value="Amidase signature (AS) domain"/>
    <property type="match status" value="1"/>
</dbReference>
<dbReference type="SUPFAM" id="SSF75304">
    <property type="entry name" value="Amidase signature (AS) enzymes"/>
    <property type="match status" value="1"/>
</dbReference>
<dbReference type="InterPro" id="IPR023631">
    <property type="entry name" value="Amidase_dom"/>
</dbReference>
<accession>A0A5C4L968</accession>